<dbReference type="InterPro" id="IPR020946">
    <property type="entry name" value="Flavin_mOase-like"/>
</dbReference>
<keyword evidence="1" id="KW-0285">Flavoprotein</keyword>
<gene>
    <name evidence="5" type="ORF">B0J13DRAFT_625194</name>
</gene>
<dbReference type="GO" id="GO:0004499">
    <property type="term" value="F:N,N-dimethylaniline monooxygenase activity"/>
    <property type="evidence" value="ECO:0007669"/>
    <property type="project" value="InterPro"/>
</dbReference>
<dbReference type="SUPFAM" id="SSF51905">
    <property type="entry name" value="FAD/NAD(P)-binding domain"/>
    <property type="match status" value="3"/>
</dbReference>
<dbReference type="InterPro" id="IPR036188">
    <property type="entry name" value="FAD/NAD-bd_sf"/>
</dbReference>
<evidence type="ECO:0000256" key="3">
    <source>
        <dbReference type="ARBA" id="ARBA00022857"/>
    </source>
</evidence>
<dbReference type="Proteomes" id="UP000717696">
    <property type="component" value="Unassembled WGS sequence"/>
</dbReference>
<keyword evidence="3" id="KW-0521">NADP</keyword>
<proteinExistence type="predicted"/>
<evidence type="ECO:0000256" key="4">
    <source>
        <dbReference type="ARBA" id="ARBA00023002"/>
    </source>
</evidence>
<dbReference type="AlphaFoldDB" id="A0A9P9EH74"/>
<dbReference type="PANTHER" id="PTHR43098:SF5">
    <property type="entry name" value="DUAL-FUNCTIONAL MONOOXYGENASE_METHYLTRANSFERASE PSOF"/>
    <property type="match status" value="1"/>
</dbReference>
<dbReference type="OrthoDB" id="66881at2759"/>
<evidence type="ECO:0000313" key="6">
    <source>
        <dbReference type="Proteomes" id="UP000717696"/>
    </source>
</evidence>
<dbReference type="Pfam" id="PF00743">
    <property type="entry name" value="FMO-like"/>
    <property type="match status" value="1"/>
</dbReference>
<dbReference type="Gene3D" id="3.50.50.60">
    <property type="entry name" value="FAD/NAD(P)-binding domain"/>
    <property type="match status" value="2"/>
</dbReference>
<keyword evidence="5" id="KW-0503">Monooxygenase</keyword>
<evidence type="ECO:0000256" key="2">
    <source>
        <dbReference type="ARBA" id="ARBA00022827"/>
    </source>
</evidence>
<keyword evidence="6" id="KW-1185">Reference proteome</keyword>
<name>A0A9P9EH74_9HYPO</name>
<dbReference type="PANTHER" id="PTHR43098">
    <property type="entry name" value="L-ORNITHINE N(5)-MONOOXYGENASE-RELATED"/>
    <property type="match status" value="1"/>
</dbReference>
<dbReference type="InterPro" id="IPR050775">
    <property type="entry name" value="FAD-binding_Monooxygenases"/>
</dbReference>
<dbReference type="GO" id="GO:0050661">
    <property type="term" value="F:NADP binding"/>
    <property type="evidence" value="ECO:0007669"/>
    <property type="project" value="InterPro"/>
</dbReference>
<dbReference type="GO" id="GO:0050660">
    <property type="term" value="F:flavin adenine dinucleotide binding"/>
    <property type="evidence" value="ECO:0007669"/>
    <property type="project" value="InterPro"/>
</dbReference>
<keyword evidence="4" id="KW-0560">Oxidoreductase</keyword>
<dbReference type="EMBL" id="JAGMUU010000015">
    <property type="protein sequence ID" value="KAH7137422.1"/>
    <property type="molecule type" value="Genomic_DNA"/>
</dbReference>
<protein>
    <submittedName>
        <fullName evidence="5">Cyclohexanone monooxygenase</fullName>
    </submittedName>
</protein>
<accession>A0A9P9EH74</accession>
<evidence type="ECO:0000313" key="5">
    <source>
        <dbReference type="EMBL" id="KAH7137422.1"/>
    </source>
</evidence>
<evidence type="ECO:0000256" key="1">
    <source>
        <dbReference type="ARBA" id="ARBA00022630"/>
    </source>
</evidence>
<comment type="caution">
    <text evidence="5">The sequence shown here is derived from an EMBL/GenBank/DDBJ whole genome shotgun (WGS) entry which is preliminary data.</text>
</comment>
<sequence>MTVNYLDALIVGAGFGGLYTLRSFQKLGFKCKVVDKYVDLGGTWHANRYPGVMSDSYSWMYRFSEDKEDFTTWPYTRNYLTRDEILHYLNTFVDKHSLRDHLKLSTEVLSAEWDSATQRWRVACSTGQVYVVKFLVTSLGLFGRNKLPDIPGLVEGNFKGKVMHSAAWDRNVDIEGKRVGIIGSGSTGIQLTVAVAPRVRELRSFIRHAQYTVPAGIHHVSPEERQKINDSYDEIRKQIFASNTASGFIEPTRASSSVSPEERDQIYEQLWKLGGGFRFVWGGFSDLSTSVEGNQAACDFMRNKIRQIVQDPAKLDVLLPKEPYARRPPCDDGYYECFNRENVIPVDIQATPITQVEETGIRTADGTLHELDILVLATGFEAVDGPYKAIQDGIKGRDGESLIDHWAEGPSAHMGIFVAGFPNFFIVNGPHVPVANVPTAIEVEITFLTDLLRDKVLNGKSNTVEITPKTEADWIQSCNNDTAGRITQGVSSWTTGKAKSDKPPPNLFFLPGIREYVARAKDLKDNDYPGFIFT</sequence>
<reference evidence="5" key="1">
    <citation type="journal article" date="2021" name="Nat. Commun.">
        <title>Genetic determinants of endophytism in the Arabidopsis root mycobiome.</title>
        <authorList>
            <person name="Mesny F."/>
            <person name="Miyauchi S."/>
            <person name="Thiergart T."/>
            <person name="Pickel B."/>
            <person name="Atanasova L."/>
            <person name="Karlsson M."/>
            <person name="Huettel B."/>
            <person name="Barry K.W."/>
            <person name="Haridas S."/>
            <person name="Chen C."/>
            <person name="Bauer D."/>
            <person name="Andreopoulos W."/>
            <person name="Pangilinan J."/>
            <person name="LaButti K."/>
            <person name="Riley R."/>
            <person name="Lipzen A."/>
            <person name="Clum A."/>
            <person name="Drula E."/>
            <person name="Henrissat B."/>
            <person name="Kohler A."/>
            <person name="Grigoriev I.V."/>
            <person name="Martin F.M."/>
            <person name="Hacquard S."/>
        </authorList>
    </citation>
    <scope>NUCLEOTIDE SEQUENCE</scope>
    <source>
        <strain evidence="5">MPI-CAGE-AT-0021</strain>
    </source>
</reference>
<keyword evidence="2" id="KW-0274">FAD</keyword>
<organism evidence="5 6">
    <name type="scientific">Dactylonectria estremocensis</name>
    <dbReference type="NCBI Taxonomy" id="1079267"/>
    <lineage>
        <taxon>Eukaryota</taxon>
        <taxon>Fungi</taxon>
        <taxon>Dikarya</taxon>
        <taxon>Ascomycota</taxon>
        <taxon>Pezizomycotina</taxon>
        <taxon>Sordariomycetes</taxon>
        <taxon>Hypocreomycetidae</taxon>
        <taxon>Hypocreales</taxon>
        <taxon>Nectriaceae</taxon>
        <taxon>Dactylonectria</taxon>
    </lineage>
</organism>